<dbReference type="AlphaFoldDB" id="A0A076FBG0"/>
<dbReference type="PROSITE" id="PS51257">
    <property type="entry name" value="PROKAR_LIPOPROTEIN"/>
    <property type="match status" value="1"/>
</dbReference>
<keyword evidence="6" id="KW-0802">TPR repeat</keyword>
<dbReference type="STRING" id="1244531.CIG2463D_0939"/>
<evidence type="ECO:0000256" key="8">
    <source>
        <dbReference type="ARBA" id="ARBA00023251"/>
    </source>
</evidence>
<evidence type="ECO:0000256" key="5">
    <source>
        <dbReference type="ARBA" id="ARBA00022801"/>
    </source>
</evidence>
<comment type="similarity">
    <text evidence="2">Belongs to the hcp beta-lactamase family.</text>
</comment>
<evidence type="ECO:0000256" key="4">
    <source>
        <dbReference type="ARBA" id="ARBA00022737"/>
    </source>
</evidence>
<dbReference type="KEGG" id="caj:CIG1485E_0939"/>
<comment type="catalytic activity">
    <reaction evidence="1">
        <text>a beta-lactam + H2O = a substituted beta-amino acid</text>
        <dbReference type="Rhea" id="RHEA:20401"/>
        <dbReference type="ChEBI" id="CHEBI:15377"/>
        <dbReference type="ChEBI" id="CHEBI:35627"/>
        <dbReference type="ChEBI" id="CHEBI:140347"/>
        <dbReference type="EC" id="3.5.2.6"/>
    </reaction>
</comment>
<evidence type="ECO:0000256" key="1">
    <source>
        <dbReference type="ARBA" id="ARBA00001526"/>
    </source>
</evidence>
<keyword evidence="4" id="KW-0677">Repeat</keyword>
<dbReference type="EC" id="3.5.2.6" evidence="3"/>
<keyword evidence="5" id="KW-0378">Hydrolase</keyword>
<dbReference type="SMART" id="SM00671">
    <property type="entry name" value="SEL1"/>
    <property type="match status" value="5"/>
</dbReference>
<dbReference type="eggNOG" id="COG0790">
    <property type="taxonomic scope" value="Bacteria"/>
</dbReference>
<accession>A0A076FBG0</accession>
<dbReference type="SUPFAM" id="SSF81901">
    <property type="entry name" value="HCP-like"/>
    <property type="match status" value="2"/>
</dbReference>
<evidence type="ECO:0000256" key="3">
    <source>
        <dbReference type="ARBA" id="ARBA00012865"/>
    </source>
</evidence>
<dbReference type="OrthoDB" id="9772133at2"/>
<dbReference type="HOGENOM" id="CLU_000288_36_7_7"/>
<reference evidence="10" key="1">
    <citation type="journal article" date="2014" name="Genome Announc.">
        <title>Complete Genome Sequence of Campylobacter iguaniorum Strain 1485ET, Isolated from a Bearded Dragon (Pogona vitticeps).</title>
        <authorList>
            <person name="Gilbert M.J."/>
            <person name="Miller W.G."/>
            <person name="Yee E."/>
            <person name="Kik M."/>
            <person name="Wagenaar J.A."/>
            <person name="Duim B."/>
        </authorList>
    </citation>
    <scope>NUCLEOTIDE SEQUENCE [LARGE SCALE GENOMIC DNA]</scope>
    <source>
        <strain evidence="10">1485E</strain>
    </source>
</reference>
<dbReference type="RefSeq" id="WP_051870926.1">
    <property type="nucleotide sequence ID" value="NZ_CP009043.1"/>
</dbReference>
<proteinExistence type="inferred from homology"/>
<evidence type="ECO:0000256" key="7">
    <source>
        <dbReference type="ARBA" id="ARBA00023157"/>
    </source>
</evidence>
<organism evidence="9 10">
    <name type="scientific">Campylobacter iguaniorum</name>
    <dbReference type="NCBI Taxonomy" id="1244531"/>
    <lineage>
        <taxon>Bacteria</taxon>
        <taxon>Pseudomonadati</taxon>
        <taxon>Campylobacterota</taxon>
        <taxon>Epsilonproteobacteria</taxon>
        <taxon>Campylobacterales</taxon>
        <taxon>Campylobacteraceae</taxon>
        <taxon>Campylobacter</taxon>
    </lineage>
</organism>
<dbReference type="GO" id="GO:0008800">
    <property type="term" value="F:beta-lactamase activity"/>
    <property type="evidence" value="ECO:0007669"/>
    <property type="project" value="UniProtKB-EC"/>
</dbReference>
<dbReference type="PANTHER" id="PTHR13891:SF1">
    <property type="entry name" value="CYTOCHROME C OXIDASE ASSEMBLY FACTOR 7"/>
    <property type="match status" value="1"/>
</dbReference>
<dbReference type="InterPro" id="IPR006597">
    <property type="entry name" value="Sel1-like"/>
</dbReference>
<dbReference type="GO" id="GO:0046677">
    <property type="term" value="P:response to antibiotic"/>
    <property type="evidence" value="ECO:0007669"/>
    <property type="project" value="UniProtKB-KW"/>
</dbReference>
<keyword evidence="8" id="KW-0046">Antibiotic resistance</keyword>
<dbReference type="InterPro" id="IPR040239">
    <property type="entry name" value="HcpB-like"/>
</dbReference>
<dbReference type="InterPro" id="IPR011990">
    <property type="entry name" value="TPR-like_helical_dom_sf"/>
</dbReference>
<evidence type="ECO:0000256" key="6">
    <source>
        <dbReference type="ARBA" id="ARBA00022803"/>
    </source>
</evidence>
<name>A0A076FBG0_9BACT</name>
<sequence length="219" mass="24250">MTRKIILIISMLLACVYGDDFDDGVVSYHQGDYDKSEQVFENSCKSGNMRACSSLGYLYVNNKKNPNLAIKYYNLSCLNGDYRACNNLGAIYANDQNTSYDMAKALFVQSCANGINGACANLHTIYTVECNLSNFTSCNELGVLYEYGKGVVKHYVYATKLYQKACDGNDGLGCSNLGAMFYKGFGVEKDINKAKEFFEKGCFLGNEIACKNLQALDRT</sequence>
<gene>
    <name evidence="9" type="ORF">CIG1485E_0939</name>
</gene>
<dbReference type="PANTHER" id="PTHR13891">
    <property type="entry name" value="CYTOCHROME C OXIDASE ASSEMBLY FACTOR 7"/>
    <property type="match status" value="1"/>
</dbReference>
<protein>
    <recommendedName>
        <fullName evidence="3">beta-lactamase</fullName>
        <ecNumber evidence="3">3.5.2.6</ecNumber>
    </recommendedName>
</protein>
<dbReference type="Proteomes" id="UP000028486">
    <property type="component" value="Chromosome"/>
</dbReference>
<dbReference type="Pfam" id="PF08238">
    <property type="entry name" value="Sel1"/>
    <property type="match status" value="4"/>
</dbReference>
<evidence type="ECO:0000256" key="2">
    <source>
        <dbReference type="ARBA" id="ARBA00008486"/>
    </source>
</evidence>
<keyword evidence="7" id="KW-1015">Disulfide bond</keyword>
<dbReference type="Gene3D" id="1.25.40.10">
    <property type="entry name" value="Tetratricopeptide repeat domain"/>
    <property type="match status" value="2"/>
</dbReference>
<evidence type="ECO:0000313" key="9">
    <source>
        <dbReference type="EMBL" id="AII14777.1"/>
    </source>
</evidence>
<keyword evidence="10" id="KW-1185">Reference proteome</keyword>
<dbReference type="EMBL" id="CP009043">
    <property type="protein sequence ID" value="AII14777.1"/>
    <property type="molecule type" value="Genomic_DNA"/>
</dbReference>
<evidence type="ECO:0000313" key="10">
    <source>
        <dbReference type="Proteomes" id="UP000028486"/>
    </source>
</evidence>